<name>A0A2N5VKE1_9BASI</name>
<keyword evidence="1" id="KW-0328">Glycosyltransferase</keyword>
<reference evidence="2 3" key="1">
    <citation type="submission" date="2017-11" db="EMBL/GenBank/DDBJ databases">
        <title>De novo assembly and phasing of dikaryotic genomes from two isolates of Puccinia coronata f. sp. avenae, the causal agent of oat crown rust.</title>
        <authorList>
            <person name="Miller M.E."/>
            <person name="Zhang Y."/>
            <person name="Omidvar V."/>
            <person name="Sperschneider J."/>
            <person name="Schwessinger B."/>
            <person name="Raley C."/>
            <person name="Palmer J.M."/>
            <person name="Garnica D."/>
            <person name="Upadhyaya N."/>
            <person name="Rathjen J."/>
            <person name="Taylor J.M."/>
            <person name="Park R.F."/>
            <person name="Dodds P.N."/>
            <person name="Hirsch C.D."/>
            <person name="Kianian S.F."/>
            <person name="Figueroa M."/>
        </authorList>
    </citation>
    <scope>NUCLEOTIDE SEQUENCE [LARGE SCALE GENOMIC DNA]</scope>
    <source>
        <strain evidence="2">12SD80</strain>
    </source>
</reference>
<dbReference type="Pfam" id="PF01644">
    <property type="entry name" value="Chitin_synth_1"/>
    <property type="match status" value="1"/>
</dbReference>
<keyword evidence="1" id="KW-0472">Membrane</keyword>
<protein>
    <recommendedName>
        <fullName evidence="1">Chitin synthase</fullName>
        <ecNumber evidence="1">2.4.1.16</ecNumber>
    </recommendedName>
</protein>
<comment type="function">
    <text evidence="1">Polymerizes chitin, a structural polymer of the cell wall and septum, by transferring the sugar moiety of UDP-GlcNAc to the non-reducing end of the growing chitin polymer.</text>
</comment>
<organism evidence="2 3">
    <name type="scientific">Puccinia coronata f. sp. avenae</name>
    <dbReference type="NCBI Taxonomy" id="200324"/>
    <lineage>
        <taxon>Eukaryota</taxon>
        <taxon>Fungi</taxon>
        <taxon>Dikarya</taxon>
        <taxon>Basidiomycota</taxon>
        <taxon>Pucciniomycotina</taxon>
        <taxon>Pucciniomycetes</taxon>
        <taxon>Pucciniales</taxon>
        <taxon>Pucciniaceae</taxon>
        <taxon>Puccinia</taxon>
    </lineage>
</organism>
<evidence type="ECO:0000256" key="1">
    <source>
        <dbReference type="RuleBase" id="RU366040"/>
    </source>
</evidence>
<dbReference type="EMBL" id="PGCI01000010">
    <property type="protein sequence ID" value="PLW50440.1"/>
    <property type="molecule type" value="Genomic_DNA"/>
</dbReference>
<keyword evidence="1" id="KW-1003">Cell membrane</keyword>
<keyword evidence="1" id="KW-0808">Transferase</keyword>
<sequence>MSCSPEARNFSIFLWQHQILNTSDTPSPITPQTFWASRENLIGGRPLGQYFHDILGKLRELSFGYVPVLPGTFSAYRTQVICGRPLGQYFHERRARHKKNSWRGGLGGRRTPGERIPSSRTRRLEIFARATLGTIVWVPDTAASIR</sequence>
<comment type="similarity">
    <text evidence="1">Belongs to the chitin synthase family.</text>
</comment>
<keyword evidence="1" id="KW-0961">Cell wall biogenesis/degradation</keyword>
<accession>A0A2N5VKE1</accession>
<proteinExistence type="inferred from homology"/>
<gene>
    <name evidence="2" type="ORF">PCASD_01466</name>
</gene>
<dbReference type="Proteomes" id="UP000235392">
    <property type="component" value="Unassembled WGS sequence"/>
</dbReference>
<comment type="catalytic activity">
    <reaction evidence="1">
        <text>[(1-&gt;4)-N-acetyl-beta-D-glucosaminyl](n) + UDP-N-acetyl-alpha-D-glucosamine = [(1-&gt;4)-N-acetyl-beta-D-glucosaminyl](n+1) + UDP + H(+)</text>
        <dbReference type="Rhea" id="RHEA:16637"/>
        <dbReference type="Rhea" id="RHEA-COMP:9593"/>
        <dbReference type="Rhea" id="RHEA-COMP:9595"/>
        <dbReference type="ChEBI" id="CHEBI:15378"/>
        <dbReference type="ChEBI" id="CHEBI:17029"/>
        <dbReference type="ChEBI" id="CHEBI:57705"/>
        <dbReference type="ChEBI" id="CHEBI:58223"/>
        <dbReference type="EC" id="2.4.1.16"/>
    </reaction>
</comment>
<dbReference type="EC" id="2.4.1.16" evidence="1"/>
<dbReference type="AlphaFoldDB" id="A0A2N5VKE1"/>
<evidence type="ECO:0000313" key="3">
    <source>
        <dbReference type="Proteomes" id="UP000235392"/>
    </source>
</evidence>
<evidence type="ECO:0000313" key="2">
    <source>
        <dbReference type="EMBL" id="PLW50440.1"/>
    </source>
</evidence>
<comment type="caution">
    <text evidence="2">The sequence shown here is derived from an EMBL/GenBank/DDBJ whole genome shotgun (WGS) entry which is preliminary data.</text>
</comment>
<comment type="subcellular location">
    <subcellularLocation>
        <location evidence="1">Cell membrane</location>
        <topology evidence="1">Multi-pass membrane protein</topology>
    </subcellularLocation>
</comment>